<dbReference type="SMART" id="SM00740">
    <property type="entry name" value="PASTA"/>
    <property type="match status" value="1"/>
</dbReference>
<keyword evidence="4" id="KW-1133">Transmembrane helix</keyword>
<dbReference type="InterPro" id="IPR005311">
    <property type="entry name" value="PBP_dimer"/>
</dbReference>
<keyword evidence="3 4" id="KW-0472">Membrane</keyword>
<dbReference type="RefSeq" id="WP_020213734.1">
    <property type="nucleotide sequence ID" value="NZ_JRLX01000010.1"/>
</dbReference>
<comment type="subcellular location">
    <subcellularLocation>
        <location evidence="1">Membrane</location>
    </subcellularLocation>
</comment>
<dbReference type="Pfam" id="PF03717">
    <property type="entry name" value="PBP_dimer"/>
    <property type="match status" value="1"/>
</dbReference>
<sequence length="671" mass="74675">MGLVADDKQVSYRIYLVAFAIVVMAILVSIKLTNIQWVEGDYYRELARQRSVKDFTIPANRGNVYSADGSLLATSIPNYVIRFDAVAPKDEDFEEHLTGLADSLSVMLGKPANHYYHELRKARKTKDRYHLITKGLTYTELLRIKSFPLFKLGAFKGGIITEQKTVREHPIGRIAERTVGYERIDDSGEKLYVGIEGAFADYLNGKDGRQMMQKIARNHWKPINDINEVEPVDGYDVISTIDVYIQDIAHHALLKQLEYYEADHGCVVVMETKTGYVKAISNLGRAENGSYYETVNYAVGESAEPGSSFKLAALVAMLEDKKVDTSQVFDSHGGDVGYFGRHVRDSHHGGYGKVTLARGFELSSNTVMAQAVYNSYKGNPKQFIDRLNGFGLNSRLGVSIKGEGKPRIPQPQDKTWSRTTLPWMGFGYEVSLTPLQTLTFYNAVANNGEMVRPLFVKEIKEWDKTIKKYDKEVINPKICSQETINKVKAIMANVVKKGTGSKLYSPNFSMAGKTGTAQVNYGKGGKTNGDMYYASTFVGYFPADEPQYSCVVIINKPHVAKGYYGADVSGPVFRRVAQKIFTDVPSTNSIKKLDAKIKDQEQLYASYYDKANTVNKNMIPNVVSMSGMDAVALLGNMGLKVQVIGVGKVKKQSLKPGDAFKKNQSIILELS</sequence>
<dbReference type="InterPro" id="IPR001460">
    <property type="entry name" value="PCN-bd_Tpept"/>
</dbReference>
<dbReference type="EMBL" id="JRLX01000010">
    <property type="protein sequence ID" value="KGO86387.1"/>
    <property type="molecule type" value="Genomic_DNA"/>
</dbReference>
<name>A0A0A2M163_9FLAO</name>
<dbReference type="eggNOG" id="COG0768">
    <property type="taxonomic scope" value="Bacteria"/>
</dbReference>
<dbReference type="STRING" id="1121895.GCA_000378485_02567"/>
<keyword evidence="4" id="KW-0812">Transmembrane</keyword>
<dbReference type="AlphaFoldDB" id="A0A0A2M163"/>
<dbReference type="CDD" id="cd06575">
    <property type="entry name" value="PASTA_Pbp2x-like_2"/>
    <property type="match status" value="1"/>
</dbReference>
<dbReference type="PANTHER" id="PTHR30627:SF1">
    <property type="entry name" value="PEPTIDOGLYCAN D,D-TRANSPEPTIDASE FTSI"/>
    <property type="match status" value="1"/>
</dbReference>
<reference evidence="6 7" key="1">
    <citation type="submission" date="2013-09" db="EMBL/GenBank/DDBJ databases">
        <authorList>
            <person name="Zeng Z."/>
            <person name="Chen C."/>
        </authorList>
    </citation>
    <scope>NUCLEOTIDE SEQUENCE [LARGE SCALE GENOMIC DNA]</scope>
    <source>
        <strain evidence="6 7">WB 3.3-2</strain>
    </source>
</reference>
<dbReference type="Proteomes" id="UP000030152">
    <property type="component" value="Unassembled WGS sequence"/>
</dbReference>
<keyword evidence="2" id="KW-0645">Protease</keyword>
<dbReference type="SUPFAM" id="SSF56519">
    <property type="entry name" value="Penicillin binding protein dimerisation domain"/>
    <property type="match status" value="1"/>
</dbReference>
<evidence type="ECO:0000256" key="2">
    <source>
        <dbReference type="ARBA" id="ARBA00022645"/>
    </source>
</evidence>
<feature type="transmembrane region" description="Helical" evidence="4">
    <location>
        <begin position="12"/>
        <end position="30"/>
    </location>
</feature>
<dbReference type="SUPFAM" id="SSF54184">
    <property type="entry name" value="Penicillin-binding protein 2x (pbp-2x), c-terminal domain"/>
    <property type="match status" value="1"/>
</dbReference>
<dbReference type="InterPro" id="IPR005543">
    <property type="entry name" value="PASTA_dom"/>
</dbReference>
<dbReference type="GO" id="GO:0004180">
    <property type="term" value="F:carboxypeptidase activity"/>
    <property type="evidence" value="ECO:0007669"/>
    <property type="project" value="UniProtKB-KW"/>
</dbReference>
<dbReference type="PROSITE" id="PS51178">
    <property type="entry name" value="PASTA"/>
    <property type="match status" value="1"/>
</dbReference>
<dbReference type="InterPro" id="IPR012338">
    <property type="entry name" value="Beta-lactam/transpept-like"/>
</dbReference>
<dbReference type="GO" id="GO:0008658">
    <property type="term" value="F:penicillin binding"/>
    <property type="evidence" value="ECO:0007669"/>
    <property type="project" value="InterPro"/>
</dbReference>
<dbReference type="InterPro" id="IPR050515">
    <property type="entry name" value="Beta-lactam/transpept"/>
</dbReference>
<dbReference type="Gene3D" id="3.90.1310.10">
    <property type="entry name" value="Penicillin-binding protein 2a (Domain 2)"/>
    <property type="match status" value="1"/>
</dbReference>
<evidence type="ECO:0000259" key="5">
    <source>
        <dbReference type="PROSITE" id="PS51178"/>
    </source>
</evidence>
<keyword evidence="7" id="KW-1185">Reference proteome</keyword>
<comment type="caution">
    <text evidence="6">The sequence shown here is derived from an EMBL/GenBank/DDBJ whole genome shotgun (WGS) entry which is preliminary data.</text>
</comment>
<keyword evidence="2" id="KW-0121">Carboxypeptidase</keyword>
<protein>
    <submittedName>
        <fullName evidence="6">Penicillin-binding protein</fullName>
    </submittedName>
</protein>
<dbReference type="Pfam" id="PF00905">
    <property type="entry name" value="Transpeptidase"/>
    <property type="match status" value="1"/>
</dbReference>
<gene>
    <name evidence="6" type="ORF">Q765_10925</name>
</gene>
<dbReference type="InterPro" id="IPR036138">
    <property type="entry name" value="PBP_dimer_sf"/>
</dbReference>
<dbReference type="GO" id="GO:0005886">
    <property type="term" value="C:plasma membrane"/>
    <property type="evidence" value="ECO:0007669"/>
    <property type="project" value="TreeGrafter"/>
</dbReference>
<dbReference type="SUPFAM" id="SSF56601">
    <property type="entry name" value="beta-lactamase/transpeptidase-like"/>
    <property type="match status" value="1"/>
</dbReference>
<evidence type="ECO:0000256" key="4">
    <source>
        <dbReference type="SAM" id="Phobius"/>
    </source>
</evidence>
<dbReference type="OrthoDB" id="9804124at2"/>
<evidence type="ECO:0000313" key="7">
    <source>
        <dbReference type="Proteomes" id="UP000030152"/>
    </source>
</evidence>
<dbReference type="Gene3D" id="3.30.450.330">
    <property type="match status" value="1"/>
</dbReference>
<proteinExistence type="predicted"/>
<dbReference type="Pfam" id="PF03793">
    <property type="entry name" value="PASTA"/>
    <property type="match status" value="1"/>
</dbReference>
<dbReference type="PANTHER" id="PTHR30627">
    <property type="entry name" value="PEPTIDOGLYCAN D,D-TRANSPEPTIDASE"/>
    <property type="match status" value="1"/>
</dbReference>
<accession>A0A0A2M163</accession>
<feature type="domain" description="PASTA" evidence="5">
    <location>
        <begin position="613"/>
        <end position="671"/>
    </location>
</feature>
<evidence type="ECO:0000256" key="1">
    <source>
        <dbReference type="ARBA" id="ARBA00004370"/>
    </source>
</evidence>
<keyword evidence="2" id="KW-0378">Hydrolase</keyword>
<evidence type="ECO:0000313" key="6">
    <source>
        <dbReference type="EMBL" id="KGO86387.1"/>
    </source>
</evidence>
<dbReference type="GO" id="GO:0071555">
    <property type="term" value="P:cell wall organization"/>
    <property type="evidence" value="ECO:0007669"/>
    <property type="project" value="TreeGrafter"/>
</dbReference>
<evidence type="ECO:0000256" key="3">
    <source>
        <dbReference type="ARBA" id="ARBA00023136"/>
    </source>
</evidence>
<organism evidence="6 7">
    <name type="scientific">Flavobacterium rivuli WB 3.3-2 = DSM 21788</name>
    <dbReference type="NCBI Taxonomy" id="1121895"/>
    <lineage>
        <taxon>Bacteria</taxon>
        <taxon>Pseudomonadati</taxon>
        <taxon>Bacteroidota</taxon>
        <taxon>Flavobacteriia</taxon>
        <taxon>Flavobacteriales</taxon>
        <taxon>Flavobacteriaceae</taxon>
        <taxon>Flavobacterium</taxon>
    </lineage>
</organism>
<dbReference type="Gene3D" id="3.40.710.10">
    <property type="entry name" value="DD-peptidase/beta-lactamase superfamily"/>
    <property type="match status" value="1"/>
</dbReference>